<accession>A0A8J5UTD2</accession>
<evidence type="ECO:0000313" key="2">
    <source>
        <dbReference type="Proteomes" id="UP000694255"/>
    </source>
</evidence>
<dbReference type="RefSeq" id="XP_049265859.1">
    <property type="nucleotide sequence ID" value="XM_049410550.1"/>
</dbReference>
<dbReference type="GeneID" id="73467634"/>
<comment type="caution">
    <text evidence="1">The sequence shown here is derived from an EMBL/GenBank/DDBJ whole genome shotgun (WGS) entry which is preliminary data.</text>
</comment>
<protein>
    <submittedName>
        <fullName evidence="1">Uncharacterized protein</fullName>
    </submittedName>
</protein>
<name>A0A8J5UTD2_9ASCO</name>
<reference evidence="1 2" key="1">
    <citation type="journal article" date="2021" name="DNA Res.">
        <title>Genome analysis of Candida subhashii reveals its hybrid nature and dual mitochondrial genome conformations.</title>
        <authorList>
            <person name="Mixao V."/>
            <person name="Hegedusova E."/>
            <person name="Saus E."/>
            <person name="Pryszcz L.P."/>
            <person name="Cillingova A."/>
            <person name="Nosek J."/>
            <person name="Gabaldon T."/>
        </authorList>
    </citation>
    <scope>NUCLEOTIDE SEQUENCE [LARGE SCALE GENOMIC DNA]</scope>
    <source>
        <strain evidence="1 2">CBS 10753</strain>
    </source>
</reference>
<dbReference type="Proteomes" id="UP000694255">
    <property type="component" value="Unassembled WGS sequence"/>
</dbReference>
<keyword evidence="2" id="KW-1185">Reference proteome</keyword>
<dbReference type="OrthoDB" id="4079690at2759"/>
<sequence>MAPPKKSKVTDIIILKFKRGKTTITLPISTISLDSIKQELTSAINSTGGVQPIKEEEEAQENFDDEDAIPVPKSEYLDDDVEQQTESDVVSVSPDQIRIGIPKDPTSPYDNQWTEIDSDEILSDIIFKDYDILAFEYLENQPFEIVEAAYDDDTNQ</sequence>
<dbReference type="EMBL" id="JAGSYN010000048">
    <property type="protein sequence ID" value="KAG7665627.1"/>
    <property type="molecule type" value="Genomic_DNA"/>
</dbReference>
<evidence type="ECO:0000313" key="1">
    <source>
        <dbReference type="EMBL" id="KAG7665627.1"/>
    </source>
</evidence>
<organism evidence="1 2">
    <name type="scientific">[Candida] subhashii</name>
    <dbReference type="NCBI Taxonomy" id="561895"/>
    <lineage>
        <taxon>Eukaryota</taxon>
        <taxon>Fungi</taxon>
        <taxon>Dikarya</taxon>
        <taxon>Ascomycota</taxon>
        <taxon>Saccharomycotina</taxon>
        <taxon>Pichiomycetes</taxon>
        <taxon>Debaryomycetaceae</taxon>
        <taxon>Spathaspora</taxon>
    </lineage>
</organism>
<proteinExistence type="predicted"/>
<dbReference type="AlphaFoldDB" id="A0A8J5UTD2"/>
<gene>
    <name evidence="1" type="ORF">J8A68_000833</name>
</gene>